<dbReference type="SMART" id="SM00863">
    <property type="entry name" value="tRNA_SAD"/>
    <property type="match status" value="1"/>
</dbReference>
<dbReference type="InterPro" id="IPR045864">
    <property type="entry name" value="aa-tRNA-synth_II/BPL/LPL"/>
</dbReference>
<evidence type="ECO:0000256" key="10">
    <source>
        <dbReference type="ARBA" id="ARBA00022917"/>
    </source>
</evidence>
<feature type="binding site" evidence="13">
    <location>
        <position position="373"/>
    </location>
    <ligand>
        <name>Zn(2+)</name>
        <dbReference type="ChEBI" id="CHEBI:29105"/>
        <note>catalytic</note>
    </ligand>
</feature>
<dbReference type="InterPro" id="IPR002314">
    <property type="entry name" value="aa-tRNA-synt_IIb"/>
</dbReference>
<comment type="cofactor">
    <cofactor evidence="13">
        <name>Zn(2+)</name>
        <dbReference type="ChEBI" id="CHEBI:29105"/>
    </cofactor>
    <text evidence="13">Binds 1 zinc ion per subunit.</text>
</comment>
<dbReference type="CDD" id="cd00771">
    <property type="entry name" value="ThrRS_core"/>
    <property type="match status" value="1"/>
</dbReference>
<evidence type="ECO:0000313" key="17">
    <source>
        <dbReference type="Proteomes" id="UP001165283"/>
    </source>
</evidence>
<sequence length="691" mass="76574">MSAPASRPASAPVRVPAGTTAGAAVRAAGLPSGGPQAVVVVRDADGRLRDLAWAPEVDVEVEPVAADTEDGRAVIRHSAAHVLAQAVQQLRPEAKLGIGPPVTDGFYYDFDVDTPFTPEDLKALESAMRKIVKAGQRFSRRRYDSLDAARKELADEPYKLELIELKGGTGDEGVDTSEVMEVAPDAELTAYDNVHAHTGEVVWSDLCRGPHLPTTKHIPAFTLTRSAAAYWRGSEKNKQLQRIYGTAWESNDALQAHLDRVAEAERRDHRRLGAELDLFSFPDEIGSGLAVFHPKGGIIRREMEDYARRRHEAAGYEFVNTPHITKGQLFVTSGHLQWYADGMYPPMQLDEERNADGTVRKPGQDYYLKPMNCPMHNLIYRSRGRSYRELPLRLFEFGSVYRYEKSGVVHGLTRARGFTQDDAHIYCTQDQMLGEIESLLTFVLDLLRDYGLDEFYLELSTRDPEKSIGSDEDWERATDALRQAAEASGLELVLDPGGAAFYAPKISVQAKDAIGRTWQLSTIQVDLMEPDLFGLEYSAADGSRPRPVMIHRALFGSIERFFGVLLEHYAGAFPAWLSPVQVVGIPVTEEQVGHVESIAAALREHGVRIEVDSGDDRMQKKIRTHTMQKVPFLLLAGARDAESGAVSFRFRDGTQVNGVPVAQAIQRIVEWIRSRDNTAPTAESFRAAQPA</sequence>
<dbReference type="EC" id="6.1.1.3" evidence="13"/>
<keyword evidence="11 13" id="KW-0030">Aminoacyl-tRNA synthetase</keyword>
<keyword evidence="4 13" id="KW-0436">Ligase</keyword>
<comment type="subcellular location">
    <subcellularLocation>
        <location evidence="13">Cytoplasm</location>
    </subcellularLocation>
</comment>
<dbReference type="EMBL" id="JAGSOV010000001">
    <property type="protein sequence ID" value="MCO1653480.1"/>
    <property type="molecule type" value="Genomic_DNA"/>
</dbReference>
<dbReference type="NCBIfam" id="TIGR00418">
    <property type="entry name" value="thrS"/>
    <property type="match status" value="1"/>
</dbReference>
<keyword evidence="8 13" id="KW-0067">ATP-binding</keyword>
<keyword evidence="6 13" id="KW-0547">Nucleotide-binding</keyword>
<dbReference type="InterPro" id="IPR012947">
    <property type="entry name" value="tRNA_SAD"/>
</dbReference>
<protein>
    <recommendedName>
        <fullName evidence="13">Threonine--tRNA ligase</fullName>
        <ecNumber evidence="13">6.1.1.3</ecNumber>
    </recommendedName>
    <alternativeName>
        <fullName evidence="13">Threonyl-tRNA synthetase</fullName>
        <shortName evidence="13">ThrRS</shortName>
    </alternativeName>
</protein>
<keyword evidence="5 13" id="KW-0479">Metal-binding</keyword>
<dbReference type="InterPro" id="IPR004154">
    <property type="entry name" value="Anticodon-bd"/>
</dbReference>
<dbReference type="GO" id="GO:0004829">
    <property type="term" value="F:threonine-tRNA ligase activity"/>
    <property type="evidence" value="ECO:0007669"/>
    <property type="project" value="UniProtKB-EC"/>
</dbReference>
<comment type="similarity">
    <text evidence="1 13">Belongs to the class-II aminoacyl-tRNA synthetase family.</text>
</comment>
<dbReference type="InterPro" id="IPR002320">
    <property type="entry name" value="Thr-tRNA-ligase_IIa"/>
</dbReference>
<gene>
    <name evidence="13" type="primary">thrS</name>
    <name evidence="16" type="ORF">KDL28_00265</name>
</gene>
<dbReference type="PRINTS" id="PR01047">
    <property type="entry name" value="TRNASYNTHTHR"/>
</dbReference>
<evidence type="ECO:0000256" key="5">
    <source>
        <dbReference type="ARBA" id="ARBA00022723"/>
    </source>
</evidence>
<dbReference type="InterPro" id="IPR047246">
    <property type="entry name" value="ThrRS_anticodon"/>
</dbReference>
<evidence type="ECO:0000256" key="12">
    <source>
        <dbReference type="ARBA" id="ARBA00049515"/>
    </source>
</evidence>
<keyword evidence="7 13" id="KW-0862">Zinc</keyword>
<proteinExistence type="inferred from homology"/>
<name>A0ABT0ZS08_9PSEU</name>
<keyword evidence="3 13" id="KW-0820">tRNA-binding</keyword>
<comment type="caution">
    <text evidence="13">Lacks conserved residue(s) required for the propagation of feature annotation.</text>
</comment>
<dbReference type="PROSITE" id="PS50862">
    <property type="entry name" value="AA_TRNA_LIGASE_II"/>
    <property type="match status" value="1"/>
</dbReference>
<dbReference type="Pfam" id="PF03129">
    <property type="entry name" value="HGTP_anticodon"/>
    <property type="match status" value="1"/>
</dbReference>
<evidence type="ECO:0000259" key="14">
    <source>
        <dbReference type="PROSITE" id="PS50862"/>
    </source>
</evidence>
<feature type="binding site" evidence="13">
    <location>
        <position position="551"/>
    </location>
    <ligand>
        <name>Zn(2+)</name>
        <dbReference type="ChEBI" id="CHEBI:29105"/>
        <note>catalytic</note>
    </ligand>
</feature>
<dbReference type="PROSITE" id="PS51880">
    <property type="entry name" value="TGS"/>
    <property type="match status" value="1"/>
</dbReference>
<dbReference type="HAMAP" id="MF_00184">
    <property type="entry name" value="Thr_tRNA_synth"/>
    <property type="match status" value="1"/>
</dbReference>
<dbReference type="RefSeq" id="WP_252435065.1">
    <property type="nucleotide sequence ID" value="NZ_JAGSOV010000001.1"/>
</dbReference>
<dbReference type="PANTHER" id="PTHR11451:SF44">
    <property type="entry name" value="THREONINE--TRNA LIGASE, CHLOROPLASTIC_MITOCHONDRIAL 2"/>
    <property type="match status" value="1"/>
</dbReference>
<dbReference type="Gene3D" id="3.30.980.10">
    <property type="entry name" value="Threonyl-trna Synthetase, Chain A, domain 2"/>
    <property type="match status" value="1"/>
</dbReference>
<dbReference type="InterPro" id="IPR006195">
    <property type="entry name" value="aa-tRNA-synth_II"/>
</dbReference>
<dbReference type="Proteomes" id="UP001165283">
    <property type="component" value="Unassembled WGS sequence"/>
</dbReference>
<keyword evidence="10 13" id="KW-0648">Protein biosynthesis</keyword>
<evidence type="ECO:0000256" key="8">
    <source>
        <dbReference type="ARBA" id="ARBA00022840"/>
    </source>
</evidence>
<evidence type="ECO:0000256" key="2">
    <source>
        <dbReference type="ARBA" id="ARBA00022490"/>
    </source>
</evidence>
<evidence type="ECO:0000256" key="9">
    <source>
        <dbReference type="ARBA" id="ARBA00022884"/>
    </source>
</evidence>
<keyword evidence="9 13" id="KW-0694">RNA-binding</keyword>
<dbReference type="Pfam" id="PF07973">
    <property type="entry name" value="tRNA_SAD"/>
    <property type="match status" value="1"/>
</dbReference>
<dbReference type="SUPFAM" id="SSF55681">
    <property type="entry name" value="Class II aaRS and biotin synthetases"/>
    <property type="match status" value="1"/>
</dbReference>
<dbReference type="InterPro" id="IPR018163">
    <property type="entry name" value="Thr/Ala-tRNA-synth_IIc_edit"/>
</dbReference>
<dbReference type="Pfam" id="PF00587">
    <property type="entry name" value="tRNA-synt_2b"/>
    <property type="match status" value="1"/>
</dbReference>
<feature type="domain" description="TGS" evidence="15">
    <location>
        <begin position="1"/>
        <end position="65"/>
    </location>
</feature>
<dbReference type="SUPFAM" id="SSF52954">
    <property type="entry name" value="Class II aaRS ABD-related"/>
    <property type="match status" value="1"/>
</dbReference>
<comment type="subunit">
    <text evidence="13">Homodimer.</text>
</comment>
<dbReference type="InterPro" id="IPR033728">
    <property type="entry name" value="ThrRS_core"/>
</dbReference>
<evidence type="ECO:0000313" key="16">
    <source>
        <dbReference type="EMBL" id="MCO1653480.1"/>
    </source>
</evidence>
<feature type="binding site" evidence="13">
    <location>
        <position position="424"/>
    </location>
    <ligand>
        <name>Zn(2+)</name>
        <dbReference type="ChEBI" id="CHEBI:29105"/>
        <note>catalytic</note>
    </ligand>
</feature>
<dbReference type="SUPFAM" id="SSF55186">
    <property type="entry name" value="ThrRS/AlaRS common domain"/>
    <property type="match status" value="1"/>
</dbReference>
<dbReference type="PANTHER" id="PTHR11451">
    <property type="entry name" value="THREONINE-TRNA LIGASE"/>
    <property type="match status" value="1"/>
</dbReference>
<dbReference type="CDD" id="cd00860">
    <property type="entry name" value="ThrRS_anticodon"/>
    <property type="match status" value="1"/>
</dbReference>
<dbReference type="InterPro" id="IPR036621">
    <property type="entry name" value="Anticodon-bd_dom_sf"/>
</dbReference>
<comment type="caution">
    <text evidence="16">The sequence shown here is derived from an EMBL/GenBank/DDBJ whole genome shotgun (WGS) entry which is preliminary data.</text>
</comment>
<keyword evidence="2 13" id="KW-0963">Cytoplasm</keyword>
<evidence type="ECO:0000256" key="4">
    <source>
        <dbReference type="ARBA" id="ARBA00022598"/>
    </source>
</evidence>
<comment type="catalytic activity">
    <reaction evidence="12 13">
        <text>tRNA(Thr) + L-threonine + ATP = L-threonyl-tRNA(Thr) + AMP + diphosphate + H(+)</text>
        <dbReference type="Rhea" id="RHEA:24624"/>
        <dbReference type="Rhea" id="RHEA-COMP:9670"/>
        <dbReference type="Rhea" id="RHEA-COMP:9704"/>
        <dbReference type="ChEBI" id="CHEBI:15378"/>
        <dbReference type="ChEBI" id="CHEBI:30616"/>
        <dbReference type="ChEBI" id="CHEBI:33019"/>
        <dbReference type="ChEBI" id="CHEBI:57926"/>
        <dbReference type="ChEBI" id="CHEBI:78442"/>
        <dbReference type="ChEBI" id="CHEBI:78534"/>
        <dbReference type="ChEBI" id="CHEBI:456215"/>
        <dbReference type="EC" id="6.1.1.3"/>
    </reaction>
</comment>
<dbReference type="Gene3D" id="3.40.50.800">
    <property type="entry name" value="Anticodon-binding domain"/>
    <property type="match status" value="1"/>
</dbReference>
<evidence type="ECO:0000256" key="1">
    <source>
        <dbReference type="ARBA" id="ARBA00008226"/>
    </source>
</evidence>
<evidence type="ECO:0000256" key="11">
    <source>
        <dbReference type="ARBA" id="ARBA00023146"/>
    </source>
</evidence>
<keyword evidence="17" id="KW-1185">Reference proteome</keyword>
<organism evidence="16 17">
    <name type="scientific">Pseudonocardia humida</name>
    <dbReference type="NCBI Taxonomy" id="2800819"/>
    <lineage>
        <taxon>Bacteria</taxon>
        <taxon>Bacillati</taxon>
        <taxon>Actinomycetota</taxon>
        <taxon>Actinomycetes</taxon>
        <taxon>Pseudonocardiales</taxon>
        <taxon>Pseudonocardiaceae</taxon>
        <taxon>Pseudonocardia</taxon>
    </lineage>
</organism>
<dbReference type="Gene3D" id="3.30.930.10">
    <property type="entry name" value="Bira Bifunctional Protein, Domain 2"/>
    <property type="match status" value="1"/>
</dbReference>
<evidence type="ECO:0000256" key="7">
    <source>
        <dbReference type="ARBA" id="ARBA00022833"/>
    </source>
</evidence>
<evidence type="ECO:0000256" key="3">
    <source>
        <dbReference type="ARBA" id="ARBA00022555"/>
    </source>
</evidence>
<evidence type="ECO:0000256" key="6">
    <source>
        <dbReference type="ARBA" id="ARBA00022741"/>
    </source>
</evidence>
<evidence type="ECO:0000259" key="15">
    <source>
        <dbReference type="PROSITE" id="PS51880"/>
    </source>
</evidence>
<feature type="domain" description="Aminoacyl-transfer RNA synthetases class-II family profile" evidence="14">
    <location>
        <begin position="259"/>
        <end position="574"/>
    </location>
</feature>
<reference evidence="16" key="1">
    <citation type="submission" date="2021-04" db="EMBL/GenBank/DDBJ databases">
        <title>Pseudonocardia sp. nov., isolated from sandy soil of mangrove forest.</title>
        <authorList>
            <person name="Zan Z."/>
            <person name="Huang R."/>
            <person name="Liu W."/>
        </authorList>
    </citation>
    <scope>NUCLEOTIDE SEQUENCE</scope>
    <source>
        <strain evidence="16">S2-4</strain>
    </source>
</reference>
<dbReference type="InterPro" id="IPR004095">
    <property type="entry name" value="TGS"/>
</dbReference>
<dbReference type="Gene3D" id="3.30.54.20">
    <property type="match status" value="1"/>
</dbReference>
<accession>A0ABT0ZS08</accession>
<evidence type="ECO:0000256" key="13">
    <source>
        <dbReference type="HAMAP-Rule" id="MF_00184"/>
    </source>
</evidence>